<dbReference type="GO" id="GO:1904262">
    <property type="term" value="P:negative regulation of TORC1 signaling"/>
    <property type="evidence" value="ECO:0007669"/>
    <property type="project" value="TreeGrafter"/>
</dbReference>
<keyword evidence="1" id="KW-0458">Lysosome</keyword>
<dbReference type="InterPro" id="IPR005365">
    <property type="entry name" value="Npr3"/>
</dbReference>
<dbReference type="GO" id="GO:1990130">
    <property type="term" value="C:GATOR1 complex"/>
    <property type="evidence" value="ECO:0007669"/>
    <property type="project" value="UniProtKB-UniRule"/>
</dbReference>
<dbReference type="GO" id="GO:0010508">
    <property type="term" value="P:positive regulation of autophagy"/>
    <property type="evidence" value="ECO:0007669"/>
    <property type="project" value="TreeGrafter"/>
</dbReference>
<organism evidence="2 3">
    <name type="scientific">Hyalella azteca</name>
    <name type="common">Amphipod</name>
    <dbReference type="NCBI Taxonomy" id="294128"/>
    <lineage>
        <taxon>Eukaryota</taxon>
        <taxon>Metazoa</taxon>
        <taxon>Ecdysozoa</taxon>
        <taxon>Arthropoda</taxon>
        <taxon>Crustacea</taxon>
        <taxon>Multicrustacea</taxon>
        <taxon>Malacostraca</taxon>
        <taxon>Eumalacostraca</taxon>
        <taxon>Peracarida</taxon>
        <taxon>Amphipoda</taxon>
        <taxon>Senticaudata</taxon>
        <taxon>Talitrida</taxon>
        <taxon>Talitroidea</taxon>
        <taxon>Hyalellidae</taxon>
        <taxon>Hyalella</taxon>
    </lineage>
</organism>
<keyword evidence="2" id="KW-1185">Reference proteome</keyword>
<dbReference type="AlphaFoldDB" id="A0A8B7PG80"/>
<dbReference type="CTD" id="8131"/>
<dbReference type="GO" id="GO:0034198">
    <property type="term" value="P:cellular response to amino acid starvation"/>
    <property type="evidence" value="ECO:0007669"/>
    <property type="project" value="UniProtKB-UniRule"/>
</dbReference>
<evidence type="ECO:0000313" key="2">
    <source>
        <dbReference type="Proteomes" id="UP000694843"/>
    </source>
</evidence>
<dbReference type="KEGG" id="hazt:108680055"/>
<accession>A0A8B7PG80</accession>
<evidence type="ECO:0000256" key="1">
    <source>
        <dbReference type="RuleBase" id="RU368069"/>
    </source>
</evidence>
<dbReference type="GO" id="GO:0005764">
    <property type="term" value="C:lysosome"/>
    <property type="evidence" value="ECO:0007669"/>
    <property type="project" value="UniProtKB-SubCell"/>
</dbReference>
<dbReference type="GO" id="GO:0038202">
    <property type="term" value="P:TORC1 signaling"/>
    <property type="evidence" value="ECO:0007669"/>
    <property type="project" value="TreeGrafter"/>
</dbReference>
<dbReference type="Proteomes" id="UP000694843">
    <property type="component" value="Unplaced"/>
</dbReference>
<feature type="non-terminal residue" evidence="3">
    <location>
        <position position="195"/>
    </location>
</feature>
<comment type="function">
    <text evidence="1">As a component of the GATOR1 complex functions as an inhibitor of the amino acid-sensing branch of the TORC1 pathway.</text>
</comment>
<comment type="subcellular location">
    <subcellularLocation>
        <location evidence="1">Lysosome</location>
    </subcellularLocation>
</comment>
<dbReference type="PANTHER" id="PTHR13153:SF5">
    <property type="entry name" value="GATOR COMPLEX PROTEIN NPRL3"/>
    <property type="match status" value="1"/>
</dbReference>
<dbReference type="PANTHER" id="PTHR13153">
    <property type="entry name" value="CGTHBA PROTEIN -14 GENE PROTEIN"/>
    <property type="match status" value="1"/>
</dbReference>
<dbReference type="Pfam" id="PF03666">
    <property type="entry name" value="NPR3"/>
    <property type="match status" value="1"/>
</dbReference>
<protein>
    <recommendedName>
        <fullName evidence="1">GATOR complex protein NPRL3</fullName>
    </recommendedName>
    <alternativeName>
        <fullName evidence="1">Nitrogen permease regulator 3-like protein</fullName>
    </alternativeName>
</protein>
<comment type="similarity">
    <text evidence="1">Belongs to the NPR3 family.</text>
</comment>
<gene>
    <name evidence="3" type="primary">LOC108680055</name>
</gene>
<proteinExistence type="inferred from homology"/>
<keyword evidence="1" id="KW-0732">Signal</keyword>
<dbReference type="OrthoDB" id="18648at2759"/>
<reference evidence="3" key="1">
    <citation type="submission" date="2025-08" db="UniProtKB">
        <authorList>
            <consortium name="RefSeq"/>
        </authorList>
    </citation>
    <scope>IDENTIFICATION</scope>
    <source>
        <tissue evidence="3">Whole organism</tissue>
    </source>
</reference>
<dbReference type="GeneID" id="108680055"/>
<sequence length="195" mass="22092">MATPMMVELLDNRELQGKGMTHSCRMSQQALSNLLAVKTDMCGCRFELSVKDVRFIGYPILIDPLKKTSLQMFHLAFVLDARLEPEIVNGFYSLCKRLAVGLKYMDTNKRYLTSQVQAMIVTHEEVANRGKSDNGALDPYDEIAKQSDLAQHLVSIYNTLSTSGDCRVNLDDWFNVSFVMPYKAYANLPQGNYFN</sequence>
<evidence type="ECO:0000313" key="3">
    <source>
        <dbReference type="RefSeq" id="XP_018024311.1"/>
    </source>
</evidence>
<name>A0A8B7PG80_HYAAZ</name>
<dbReference type="RefSeq" id="XP_018024311.1">
    <property type="nucleotide sequence ID" value="XM_018168822.1"/>
</dbReference>